<evidence type="ECO:0000313" key="6">
    <source>
        <dbReference type="Proteomes" id="UP001215503"/>
    </source>
</evidence>
<dbReference type="InterPro" id="IPR016166">
    <property type="entry name" value="FAD-bd_PCMH"/>
</dbReference>
<keyword evidence="2" id="KW-0285">Flavoprotein</keyword>
<dbReference type="Pfam" id="PF01565">
    <property type="entry name" value="FAD_binding_4"/>
    <property type="match status" value="1"/>
</dbReference>
<dbReference type="SUPFAM" id="SSF56176">
    <property type="entry name" value="FAD-binding/transporter-associated domain-like"/>
    <property type="match status" value="1"/>
</dbReference>
<evidence type="ECO:0000313" key="5">
    <source>
        <dbReference type="EMBL" id="MDF2096582.1"/>
    </source>
</evidence>
<dbReference type="PANTHER" id="PTHR43716:SF2">
    <property type="entry name" value="BLL6224 PROTEIN"/>
    <property type="match status" value="1"/>
</dbReference>
<dbReference type="RefSeq" id="WP_275823153.1">
    <property type="nucleotide sequence ID" value="NZ_JARHUD010000006.1"/>
</dbReference>
<dbReference type="Gene3D" id="3.30.465.10">
    <property type="match status" value="1"/>
</dbReference>
<keyword evidence="6" id="KW-1185">Reference proteome</keyword>
<dbReference type="InterPro" id="IPR016167">
    <property type="entry name" value="FAD-bd_PCMH_sub1"/>
</dbReference>
<dbReference type="InterPro" id="IPR036318">
    <property type="entry name" value="FAD-bd_PCMH-like_sf"/>
</dbReference>
<comment type="caution">
    <text evidence="5">The sequence shown here is derived from an EMBL/GenBank/DDBJ whole genome shotgun (WGS) entry which is preliminary data.</text>
</comment>
<dbReference type="EMBL" id="JARHUD010000006">
    <property type="protein sequence ID" value="MDF2096582.1"/>
    <property type="molecule type" value="Genomic_DNA"/>
</dbReference>
<dbReference type="Proteomes" id="UP001215503">
    <property type="component" value="Unassembled WGS sequence"/>
</dbReference>
<gene>
    <name evidence="5" type="ORF">P2G67_11390</name>
</gene>
<dbReference type="Gene3D" id="3.30.43.10">
    <property type="entry name" value="Uridine Diphospho-n-acetylenolpyruvylglucosamine Reductase, domain 2"/>
    <property type="match status" value="1"/>
</dbReference>
<dbReference type="Pfam" id="PF02913">
    <property type="entry name" value="FAD-oxidase_C"/>
    <property type="match status" value="1"/>
</dbReference>
<dbReference type="Gene3D" id="3.30.70.2740">
    <property type="match status" value="1"/>
</dbReference>
<dbReference type="InterPro" id="IPR051264">
    <property type="entry name" value="FAD-oxidored/transferase_4"/>
</dbReference>
<dbReference type="InterPro" id="IPR006094">
    <property type="entry name" value="Oxid_FAD_bind_N"/>
</dbReference>
<evidence type="ECO:0000256" key="1">
    <source>
        <dbReference type="ARBA" id="ARBA00008000"/>
    </source>
</evidence>
<dbReference type="InterPro" id="IPR016164">
    <property type="entry name" value="FAD-linked_Oxase-like_C"/>
</dbReference>
<dbReference type="Gene3D" id="1.10.45.10">
    <property type="entry name" value="Vanillyl-alcohol Oxidase, Chain A, domain 4"/>
    <property type="match status" value="1"/>
</dbReference>
<reference evidence="5 6" key="1">
    <citation type="submission" date="2023-03" db="EMBL/GenBank/DDBJ databases">
        <title>Fodinicurvata sp. CAU 1616 isolated from sea sendiment.</title>
        <authorList>
            <person name="Kim W."/>
        </authorList>
    </citation>
    <scope>NUCLEOTIDE SEQUENCE [LARGE SCALE GENOMIC DNA]</scope>
    <source>
        <strain evidence="5 6">CAU 1616</strain>
    </source>
</reference>
<sequence>MSTETITTGRLAELRRRLAEIVGERGLIEDQDEKLPYLRDQRGRYIGKSPLVVRPASTEEVAQVVRLCAEAAVPLVPQGGNTGLVAGSIPFEAGEEIVLNLGRMNRVRALDAENFTITVEAGCILQQIQQAAEEADRLFPLSLGAEGSCQIGGNLSTNAGGVQVLRYGNARDLVLGLEVVLPDGQVWDGLRSLRKDNTGYDLKQLFIGAEGTLGVITAAVLKLYARPREVVTAFAAVRDPGAAVSLLGRCRAASGESVTSFELLPRIALDFACRHVEGCQDPLEAPHEWYVLIELFGGREKGGLREALEETLMTAYEEGLVGDASLAETEAQRAAFWRLREGVVEAQRHEGGSIKHDVSVPVSRVPAFIAEASAAVAKACEGIRPVAFGHVGDGNIHFNLSQPEGADTATYLERWDELNSLVHDIVHRFGGSISAEHGIGRMKRDENARFKSPLELEMMRRVKAAFDPQGLMNPGKLL</sequence>
<protein>
    <submittedName>
        <fullName evidence="5">FAD-binding oxidoreductase</fullName>
    </submittedName>
</protein>
<comment type="similarity">
    <text evidence="1">Belongs to the FAD-binding oxidoreductase/transferase type 4 family.</text>
</comment>
<evidence type="ECO:0000256" key="3">
    <source>
        <dbReference type="ARBA" id="ARBA00022827"/>
    </source>
</evidence>
<proteinExistence type="inferred from homology"/>
<name>A0ABT5YP18_9PROT</name>
<evidence type="ECO:0000259" key="4">
    <source>
        <dbReference type="PROSITE" id="PS51387"/>
    </source>
</evidence>
<dbReference type="PANTHER" id="PTHR43716">
    <property type="entry name" value="D-2-HYDROXYGLUTARATE DEHYDROGENASE, MITOCHONDRIAL"/>
    <property type="match status" value="1"/>
</dbReference>
<accession>A0ABT5YP18</accession>
<dbReference type="InterPro" id="IPR004113">
    <property type="entry name" value="FAD-bd_oxidored_4_C"/>
</dbReference>
<dbReference type="SUPFAM" id="SSF55103">
    <property type="entry name" value="FAD-linked oxidases, C-terminal domain"/>
    <property type="match status" value="1"/>
</dbReference>
<keyword evidence="3" id="KW-0274">FAD</keyword>
<organism evidence="5 6">
    <name type="scientific">Aquibaculum arenosum</name>
    <dbReference type="NCBI Taxonomy" id="3032591"/>
    <lineage>
        <taxon>Bacteria</taxon>
        <taxon>Pseudomonadati</taxon>
        <taxon>Pseudomonadota</taxon>
        <taxon>Alphaproteobacteria</taxon>
        <taxon>Rhodospirillales</taxon>
        <taxon>Rhodovibrionaceae</taxon>
        <taxon>Aquibaculum</taxon>
    </lineage>
</organism>
<dbReference type="InterPro" id="IPR016171">
    <property type="entry name" value="Vanillyl_alc_oxidase_C-sub2"/>
</dbReference>
<feature type="domain" description="FAD-binding PCMH-type" evidence="4">
    <location>
        <begin position="45"/>
        <end position="226"/>
    </location>
</feature>
<dbReference type="InterPro" id="IPR016169">
    <property type="entry name" value="FAD-bd_PCMH_sub2"/>
</dbReference>
<evidence type="ECO:0000256" key="2">
    <source>
        <dbReference type="ARBA" id="ARBA00022630"/>
    </source>
</evidence>
<dbReference type="PROSITE" id="PS51387">
    <property type="entry name" value="FAD_PCMH"/>
    <property type="match status" value="1"/>
</dbReference>
<dbReference type="Gene3D" id="3.30.70.2190">
    <property type="match status" value="1"/>
</dbReference>